<evidence type="ECO:0000256" key="1">
    <source>
        <dbReference type="SAM" id="MobiDB-lite"/>
    </source>
</evidence>
<feature type="region of interest" description="Disordered" evidence="1">
    <location>
        <begin position="235"/>
        <end position="265"/>
    </location>
</feature>
<evidence type="ECO:0000313" key="3">
    <source>
        <dbReference type="Proteomes" id="UP001597112"/>
    </source>
</evidence>
<proteinExistence type="predicted"/>
<protein>
    <submittedName>
        <fullName evidence="2">DUF1800 family protein</fullName>
    </submittedName>
</protein>
<organism evidence="2 3">
    <name type="scientific">Ohtaekwangia kribbensis</name>
    <dbReference type="NCBI Taxonomy" id="688913"/>
    <lineage>
        <taxon>Bacteria</taxon>
        <taxon>Pseudomonadati</taxon>
        <taxon>Bacteroidota</taxon>
        <taxon>Cytophagia</taxon>
        <taxon>Cytophagales</taxon>
        <taxon>Fulvivirgaceae</taxon>
        <taxon>Ohtaekwangia</taxon>
    </lineage>
</organism>
<evidence type="ECO:0000313" key="2">
    <source>
        <dbReference type="EMBL" id="MFD0998128.1"/>
    </source>
</evidence>
<comment type="caution">
    <text evidence="2">The sequence shown here is derived from an EMBL/GenBank/DDBJ whole genome shotgun (WGS) entry which is preliminary data.</text>
</comment>
<name>A0ABW3JYN4_9BACT</name>
<sequence length="591" mass="66839">MPLPEYAGTLGQKRAAHLLRRATFGATKQQIDSFAGLTPAQAVTQLFRQTLPDPVLPIDPKTGTEWVVSGITGANSEGGDLMQYLLNWFIGQMMNSSLSYSAREKIVLFLHTHFTMRTEKVNNTRALYFQNQLFRQFALDALNADTDVNFKMLTVKASVDNAMLELLDGRLNVKGSFNENYARELLELYSIGRGLEAAPPPTSGEEGDYGVYTEEDVKTAARILTGWDVDDQFSNIDPDTNLPRGKVKGSNANASAHDNDASKPKKFSNRFVSTLYPDNTITPDPLTMPAGVPTLESALDEITKLINLIYEQEETAKNICRKLYRFYVWAPHTNAETLPIEADIIDEMAKTFRDGGFKMQPVIENLLRSQHFYDAAAGVTDDAFGGLIKSPIDLVIGTLKFFNIQLPDLATQTDQYYEATGEILSHIVDQGMNFYNPYDVAGYEAYHQYPIYHRFWITTNSLSKRYDFVRTLLDPQGTMLFNVNSYDYVRANFAGVAPNSEELVKTLITYLLPHHDFLAYIDPNDNPDTFNASLTVKRLNYFLNRFLTDVNMDPKGYWTTTWNQGTELSELREWLNRLFNALLQSPEYQLA</sequence>
<accession>A0ABW3JYN4</accession>
<dbReference type="Proteomes" id="UP001597112">
    <property type="component" value="Unassembled WGS sequence"/>
</dbReference>
<reference evidence="3" key="1">
    <citation type="journal article" date="2019" name="Int. J. Syst. Evol. Microbiol.">
        <title>The Global Catalogue of Microorganisms (GCM) 10K type strain sequencing project: providing services to taxonomists for standard genome sequencing and annotation.</title>
        <authorList>
            <consortium name="The Broad Institute Genomics Platform"/>
            <consortium name="The Broad Institute Genome Sequencing Center for Infectious Disease"/>
            <person name="Wu L."/>
            <person name="Ma J."/>
        </authorList>
    </citation>
    <scope>NUCLEOTIDE SEQUENCE [LARGE SCALE GENOMIC DNA]</scope>
    <source>
        <strain evidence="3">CCUG 58938</strain>
    </source>
</reference>
<gene>
    <name evidence="2" type="ORF">ACFQ21_02380</name>
</gene>
<dbReference type="RefSeq" id="WP_377574296.1">
    <property type="nucleotide sequence ID" value="NZ_JBHTKA010000001.1"/>
</dbReference>
<dbReference type="EMBL" id="JBHTKA010000001">
    <property type="protein sequence ID" value="MFD0998128.1"/>
    <property type="molecule type" value="Genomic_DNA"/>
</dbReference>
<keyword evidence="3" id="KW-1185">Reference proteome</keyword>
<dbReference type="Pfam" id="PF08811">
    <property type="entry name" value="DUF1800"/>
    <property type="match status" value="1"/>
</dbReference>
<dbReference type="InterPro" id="IPR014917">
    <property type="entry name" value="DUF1800"/>
</dbReference>